<proteinExistence type="predicted"/>
<evidence type="ECO:0000313" key="1">
    <source>
        <dbReference type="EMBL" id="SVB02205.1"/>
    </source>
</evidence>
<dbReference type="EMBL" id="UINC01025848">
    <property type="protein sequence ID" value="SVB02205.1"/>
    <property type="molecule type" value="Genomic_DNA"/>
</dbReference>
<sequence>MRLLIVSLFFMGIIMAIIGYYRANSECPLQKTKYKFIPRTLEEEQASNTSVYAIFKGMFEDQAPKDKM</sequence>
<accession>A0A382AKU2</accession>
<name>A0A382AKU2_9ZZZZ</name>
<protein>
    <submittedName>
        <fullName evidence="1">Uncharacterized protein</fullName>
    </submittedName>
</protein>
<gene>
    <name evidence="1" type="ORF">METZ01_LOCUS155059</name>
</gene>
<organism evidence="1">
    <name type="scientific">marine metagenome</name>
    <dbReference type="NCBI Taxonomy" id="408172"/>
    <lineage>
        <taxon>unclassified sequences</taxon>
        <taxon>metagenomes</taxon>
        <taxon>ecological metagenomes</taxon>
    </lineage>
</organism>
<reference evidence="1" key="1">
    <citation type="submission" date="2018-05" db="EMBL/GenBank/DDBJ databases">
        <authorList>
            <person name="Lanie J.A."/>
            <person name="Ng W.-L."/>
            <person name="Kazmierczak K.M."/>
            <person name="Andrzejewski T.M."/>
            <person name="Davidsen T.M."/>
            <person name="Wayne K.J."/>
            <person name="Tettelin H."/>
            <person name="Glass J.I."/>
            <person name="Rusch D."/>
            <person name="Podicherti R."/>
            <person name="Tsui H.-C.T."/>
            <person name="Winkler M.E."/>
        </authorList>
    </citation>
    <scope>NUCLEOTIDE SEQUENCE</scope>
</reference>
<dbReference type="AlphaFoldDB" id="A0A382AKU2"/>